<dbReference type="AlphaFoldDB" id="C0QMD9"/>
<evidence type="ECO:0000313" key="5">
    <source>
        <dbReference type="EMBL" id="ACN16456.1"/>
    </source>
</evidence>
<dbReference type="PANTHER" id="PTHR47151">
    <property type="entry name" value="LEU/ILE/VAL-BINDING ABC TRANSPORTER SUBUNIT"/>
    <property type="match status" value="1"/>
</dbReference>
<comment type="similarity">
    <text evidence="1">Belongs to the leucine-binding protein family.</text>
</comment>
<evidence type="ECO:0000256" key="1">
    <source>
        <dbReference type="ARBA" id="ARBA00010062"/>
    </source>
</evidence>
<feature type="domain" description="Leucine-binding protein" evidence="4">
    <location>
        <begin position="30"/>
        <end position="372"/>
    </location>
</feature>
<proteinExistence type="inferred from homology"/>
<feature type="signal peptide" evidence="3">
    <location>
        <begin position="1"/>
        <end position="23"/>
    </location>
</feature>
<dbReference type="PANTHER" id="PTHR47151:SF2">
    <property type="entry name" value="AMINO ACID BINDING PROTEIN"/>
    <property type="match status" value="1"/>
</dbReference>
<dbReference type="CDD" id="cd06342">
    <property type="entry name" value="PBP1_ABC_LIVBP-like"/>
    <property type="match status" value="1"/>
</dbReference>
<dbReference type="Pfam" id="PF13458">
    <property type="entry name" value="Peripla_BP_6"/>
    <property type="match status" value="1"/>
</dbReference>
<evidence type="ECO:0000256" key="2">
    <source>
        <dbReference type="ARBA" id="ARBA00022729"/>
    </source>
</evidence>
<dbReference type="Gene3D" id="3.40.50.2300">
    <property type="match status" value="2"/>
</dbReference>
<dbReference type="RefSeq" id="WP_015905218.1">
    <property type="nucleotide sequence ID" value="NC_012108.1"/>
</dbReference>
<gene>
    <name evidence="5" type="ordered locus">HRM2_33810</name>
</gene>
<evidence type="ECO:0000259" key="4">
    <source>
        <dbReference type="Pfam" id="PF13458"/>
    </source>
</evidence>
<dbReference type="HOGENOM" id="CLU_027128_6_0_7"/>
<protein>
    <submittedName>
        <fullName evidence="5">ABC-typ branched-chain amino acid transport system, periplasmic substrate binding component</fullName>
    </submittedName>
</protein>
<feature type="chain" id="PRO_5002902462" evidence="3">
    <location>
        <begin position="24"/>
        <end position="385"/>
    </location>
</feature>
<sequence>MMKKCIVLLFTVLFLSMGQTCLANGVAEGIHVGNAGSFTGDAAAPCMEIYNSSQLAVDEWNARGGIQGVQIEHIMGDDALDPAQGIHVARKFTSDPLMYGVVGPPVSHIAQASLKIYGQNDLACITTAASKPELTESGYKHFFRVNARNDAHGLNCALFIKRNLKARKIAILNEKVAYCENLAKQTIKSLNGLGITEIMNDTIVAGAKDYSAVLTKVKAYKPDVLFFIATAAPDQAIGVRQAKELGIDAIFFGTEGARDKKDFIEASEGAAQGAYVYHFSPDIYSIDEAGEYVKKYEAKYGKLSGFGPPAYEAMNILLTAIDLAAKDGKIDREEVIFQLAAIKAYKGILGFPISFDEKGDLLGSATYFFKVNGADFEQVAVLTGK</sequence>
<dbReference type="SUPFAM" id="SSF53822">
    <property type="entry name" value="Periplasmic binding protein-like I"/>
    <property type="match status" value="1"/>
</dbReference>
<dbReference type="InterPro" id="IPR028081">
    <property type="entry name" value="Leu-bd"/>
</dbReference>
<dbReference type="OrthoDB" id="9772589at2"/>
<dbReference type="InterPro" id="IPR028082">
    <property type="entry name" value="Peripla_BP_I"/>
</dbReference>
<reference evidence="5 6" key="1">
    <citation type="journal article" date="2009" name="Environ. Microbiol.">
        <title>Genome sequence of Desulfobacterium autotrophicum HRM2, a marine sulfate reducer oxidizing organic carbon completely to carbon dioxide.</title>
        <authorList>
            <person name="Strittmatter A.W."/>
            <person name="Liesegang H."/>
            <person name="Rabus R."/>
            <person name="Decker I."/>
            <person name="Amann J."/>
            <person name="Andres S."/>
            <person name="Henne A."/>
            <person name="Fricke W.F."/>
            <person name="Martinez-Arias R."/>
            <person name="Bartels D."/>
            <person name="Goesmann A."/>
            <person name="Krause L."/>
            <person name="Puehler A."/>
            <person name="Klenk H.P."/>
            <person name="Richter M."/>
            <person name="Schuler M."/>
            <person name="Gloeckner F.O."/>
            <person name="Meyerdierks A."/>
            <person name="Gottschalk G."/>
            <person name="Amann R."/>
        </authorList>
    </citation>
    <scope>NUCLEOTIDE SEQUENCE [LARGE SCALE GENOMIC DNA]</scope>
    <source>
        <strain evidence="6">ATCC 43914 / DSM 3382 / HRM2</strain>
    </source>
</reference>
<keyword evidence="6" id="KW-1185">Reference proteome</keyword>
<dbReference type="Proteomes" id="UP000000442">
    <property type="component" value="Chromosome"/>
</dbReference>
<dbReference type="KEGG" id="dat:HRM2_33810"/>
<organism evidence="5 6">
    <name type="scientific">Desulforapulum autotrophicum (strain ATCC 43914 / DSM 3382 / VKM B-1955 / HRM2)</name>
    <name type="common">Desulfobacterium autotrophicum</name>
    <dbReference type="NCBI Taxonomy" id="177437"/>
    <lineage>
        <taxon>Bacteria</taxon>
        <taxon>Pseudomonadati</taxon>
        <taxon>Thermodesulfobacteriota</taxon>
        <taxon>Desulfobacteria</taxon>
        <taxon>Desulfobacterales</taxon>
        <taxon>Desulfobacteraceae</taxon>
        <taxon>Desulforapulum</taxon>
    </lineage>
</organism>
<name>C0QMD9_DESAH</name>
<dbReference type="STRING" id="177437.HRM2_33810"/>
<evidence type="ECO:0000256" key="3">
    <source>
        <dbReference type="SAM" id="SignalP"/>
    </source>
</evidence>
<dbReference type="EMBL" id="CP001087">
    <property type="protein sequence ID" value="ACN16456.1"/>
    <property type="molecule type" value="Genomic_DNA"/>
</dbReference>
<dbReference type="eggNOG" id="COG0683">
    <property type="taxonomic scope" value="Bacteria"/>
</dbReference>
<keyword evidence="2 3" id="KW-0732">Signal</keyword>
<accession>C0QMD9</accession>
<evidence type="ECO:0000313" key="6">
    <source>
        <dbReference type="Proteomes" id="UP000000442"/>
    </source>
</evidence>